<proteinExistence type="evidence at transcript level"/>
<accession>A0A481Y7W7</accession>
<name>A0A481Y7W7_HIRNI</name>
<sequence length="82" mass="9199">MALLNKLLCFALVFVIFGELVTPSCYEDWSRCTPGTQFLTGILWKDCNSRCKELGRRGGRCVDSPSKSCPGVLKNNKQCQCY</sequence>
<organism evidence="6">
    <name type="scientific">Hirudo nipponia</name>
    <name type="common">Korean blood-sucking leech</name>
    <dbReference type="NCBI Taxonomy" id="42736"/>
    <lineage>
        <taxon>Eukaryota</taxon>
        <taxon>Metazoa</taxon>
        <taxon>Spiralia</taxon>
        <taxon>Lophotrochozoa</taxon>
        <taxon>Annelida</taxon>
        <taxon>Clitellata</taxon>
        <taxon>Hirudinea</taxon>
        <taxon>Hirudinida</taxon>
        <taxon>Hirudiniformes</taxon>
        <taxon>Hirudinidae</taxon>
        <taxon>Hirudo</taxon>
    </lineage>
</organism>
<dbReference type="GO" id="GO:0006952">
    <property type="term" value="P:defense response"/>
    <property type="evidence" value="ECO:0007669"/>
    <property type="project" value="InterPro"/>
</dbReference>
<evidence type="ECO:0000256" key="3">
    <source>
        <dbReference type="ARBA" id="ARBA00022525"/>
    </source>
</evidence>
<dbReference type="AlphaFoldDB" id="A0A481Y7W7"/>
<dbReference type="GO" id="GO:0005576">
    <property type="term" value="C:extracellular region"/>
    <property type="evidence" value="ECO:0007669"/>
    <property type="project" value="UniProtKB-SubCell"/>
</dbReference>
<protein>
    <submittedName>
        <fullName evidence="6">Hirudomacin</fullName>
    </submittedName>
</protein>
<comment type="subcellular location">
    <subcellularLocation>
        <location evidence="1">Secreted</location>
    </subcellularLocation>
</comment>
<dbReference type="SMR" id="A0A481Y7W7"/>
<gene>
    <name evidence="6" type="primary">Hmc</name>
</gene>
<dbReference type="InterPro" id="IPR038456">
    <property type="entry name" value="Macin_sf"/>
</dbReference>
<dbReference type="Pfam" id="PF14865">
    <property type="entry name" value="Macin"/>
    <property type="match status" value="1"/>
</dbReference>
<comment type="similarity">
    <text evidence="2">Belongs to the macin family.</text>
</comment>
<dbReference type="InterPro" id="IPR029230">
    <property type="entry name" value="Macin"/>
</dbReference>
<feature type="signal peptide" evidence="5">
    <location>
        <begin position="1"/>
        <end position="18"/>
    </location>
</feature>
<reference evidence="6" key="1">
    <citation type="journal article" date="2019" name="Comp. Biochem. Physiol. B, Biochem. Mol. Biol.">
        <title>Gene cloning and expression of a partial sequence of Hirudomacin, an antimicrobial protein that is increased in leech (Hirudo nipponica Whitman) after a blood meal.</title>
        <authorList>
            <person name="Ding A."/>
            <person name="Shi H."/>
            <person name="Guo Q."/>
            <person name="Liu F."/>
            <person name="Wang J."/>
            <person name="Cheng B."/>
            <person name="Wei W."/>
            <person name="Xu C."/>
        </authorList>
    </citation>
    <scope>NUCLEOTIDE SEQUENCE</scope>
</reference>
<evidence type="ECO:0000256" key="5">
    <source>
        <dbReference type="SAM" id="SignalP"/>
    </source>
</evidence>
<evidence type="ECO:0000256" key="2">
    <source>
        <dbReference type="ARBA" id="ARBA00010366"/>
    </source>
</evidence>
<dbReference type="Gene3D" id="3.30.30.100">
    <property type="match status" value="1"/>
</dbReference>
<dbReference type="EMBL" id="MH686152">
    <property type="protein sequence ID" value="QBK51064.1"/>
    <property type="molecule type" value="mRNA"/>
</dbReference>
<evidence type="ECO:0000256" key="1">
    <source>
        <dbReference type="ARBA" id="ARBA00004613"/>
    </source>
</evidence>
<feature type="chain" id="PRO_5019805122" evidence="5">
    <location>
        <begin position="19"/>
        <end position="82"/>
    </location>
</feature>
<evidence type="ECO:0000256" key="4">
    <source>
        <dbReference type="ARBA" id="ARBA00023157"/>
    </source>
</evidence>
<keyword evidence="5" id="KW-0732">Signal</keyword>
<evidence type="ECO:0000313" key="6">
    <source>
        <dbReference type="EMBL" id="QBK51064.1"/>
    </source>
</evidence>
<keyword evidence="3" id="KW-0964">Secreted</keyword>
<keyword evidence="4" id="KW-1015">Disulfide bond</keyword>